<dbReference type="AlphaFoldDB" id="A0AA96WLM5"/>
<dbReference type="RefSeq" id="WP_316435276.1">
    <property type="nucleotide sequence ID" value="NZ_CP053586.1"/>
</dbReference>
<keyword evidence="1" id="KW-0067">ATP-binding</keyword>
<dbReference type="GO" id="GO:0005524">
    <property type="term" value="F:ATP binding"/>
    <property type="evidence" value="ECO:0007669"/>
    <property type="project" value="UniProtKB-KW"/>
</dbReference>
<sequence length="379" mass="43074">MTDQLFVSQRLIGREAELLQIRQILAKDEDFLLVGVPGIGRRTLIRVAAQQVGAKVLEIDCLRTTSASRFLRLLADSILEGFSTPEELVFIQQWSTQQPLVLEQSLSQRPQLVWHLSAAKEWMLFQSLLALPQSMAEWLGCRVVIVFLNFPHIRSWDRTGKWEEYLRQEIQQQSRVSYVLVSTVIESWVQQHNLHTIALAPLSDSTIQSWIVAEMADQGLEFDADSQALDLFISIVQGHTGDAIRLARRIWFDRRFYACSLPDWTTASKSELNSVINPLIEAHHVHRSALALVEDLATTFESLILLLPPSQVRVLESLALDPTDKPQSRDYIQKHQLTRGGGLQGALAGLEQKGLLYGPQYGYRVALPFLSFWLKQRLL</sequence>
<accession>A0AA96WLM5</accession>
<dbReference type="EMBL" id="CP053586">
    <property type="protein sequence ID" value="WNZ23576.1"/>
    <property type="molecule type" value="Genomic_DNA"/>
</dbReference>
<gene>
    <name evidence="1" type="ORF">HJG54_12425</name>
</gene>
<name>A0AA96WLM5_9CYAN</name>
<proteinExistence type="predicted"/>
<dbReference type="PANTHER" id="PTHR34301">
    <property type="entry name" value="DNA-BINDING PROTEIN-RELATED"/>
    <property type="match status" value="1"/>
</dbReference>
<protein>
    <submittedName>
        <fullName evidence="1">ATP-binding protein</fullName>
    </submittedName>
</protein>
<dbReference type="InterPro" id="IPR027417">
    <property type="entry name" value="P-loop_NTPase"/>
</dbReference>
<evidence type="ECO:0000313" key="1">
    <source>
        <dbReference type="EMBL" id="WNZ23576.1"/>
    </source>
</evidence>
<keyword evidence="1" id="KW-0547">Nucleotide-binding</keyword>
<dbReference type="SUPFAM" id="SSF52540">
    <property type="entry name" value="P-loop containing nucleoside triphosphate hydrolases"/>
    <property type="match status" value="1"/>
</dbReference>
<dbReference type="Gene3D" id="3.40.50.300">
    <property type="entry name" value="P-loop containing nucleotide triphosphate hydrolases"/>
    <property type="match status" value="1"/>
</dbReference>
<organism evidence="1">
    <name type="scientific">Leptolyngbya sp. NK1-12</name>
    <dbReference type="NCBI Taxonomy" id="2547451"/>
    <lineage>
        <taxon>Bacteria</taxon>
        <taxon>Bacillati</taxon>
        <taxon>Cyanobacteriota</taxon>
        <taxon>Cyanophyceae</taxon>
        <taxon>Leptolyngbyales</taxon>
        <taxon>Leptolyngbyaceae</taxon>
        <taxon>Leptolyngbya group</taxon>
        <taxon>Leptolyngbya</taxon>
    </lineage>
</organism>
<dbReference type="PANTHER" id="PTHR34301:SF8">
    <property type="entry name" value="ATPASE DOMAIN-CONTAINING PROTEIN"/>
    <property type="match status" value="1"/>
</dbReference>
<reference evidence="1" key="1">
    <citation type="submission" date="2020-05" db="EMBL/GenBank/DDBJ databases">
        <authorList>
            <person name="Zhu T."/>
            <person name="Keshari N."/>
            <person name="Lu X."/>
        </authorList>
    </citation>
    <scope>NUCLEOTIDE SEQUENCE</scope>
    <source>
        <strain evidence="1">NK1-12</strain>
    </source>
</reference>